<dbReference type="PANTHER" id="PTHR18957:SF0">
    <property type="entry name" value="CENTLEIN"/>
    <property type="match status" value="1"/>
</dbReference>
<dbReference type="InterPro" id="IPR038810">
    <property type="entry name" value="CNTLN"/>
</dbReference>
<dbReference type="PANTHER" id="PTHR18957">
    <property type="entry name" value="CENTLEIN"/>
    <property type="match status" value="1"/>
</dbReference>
<organism evidence="2 3">
    <name type="scientific">Ridgeia piscesae</name>
    <name type="common">Tubeworm</name>
    <dbReference type="NCBI Taxonomy" id="27915"/>
    <lineage>
        <taxon>Eukaryota</taxon>
        <taxon>Metazoa</taxon>
        <taxon>Spiralia</taxon>
        <taxon>Lophotrochozoa</taxon>
        <taxon>Annelida</taxon>
        <taxon>Polychaeta</taxon>
        <taxon>Sedentaria</taxon>
        <taxon>Canalipalpata</taxon>
        <taxon>Sabellida</taxon>
        <taxon>Siboglinidae</taxon>
        <taxon>Ridgeia</taxon>
    </lineage>
</organism>
<accession>A0AAD9JQW6</accession>
<feature type="coiled-coil region" evidence="1">
    <location>
        <begin position="61"/>
        <end position="117"/>
    </location>
</feature>
<evidence type="ECO:0000313" key="3">
    <source>
        <dbReference type="Proteomes" id="UP001209878"/>
    </source>
</evidence>
<reference evidence="2" key="1">
    <citation type="journal article" date="2023" name="Mol. Biol. Evol.">
        <title>Third-Generation Sequencing Reveals the Adaptive Role of the Epigenome in Three Deep-Sea Polychaetes.</title>
        <authorList>
            <person name="Perez M."/>
            <person name="Aroh O."/>
            <person name="Sun Y."/>
            <person name="Lan Y."/>
            <person name="Juniper S.K."/>
            <person name="Young C.R."/>
            <person name="Angers B."/>
            <person name="Qian P.Y."/>
        </authorList>
    </citation>
    <scope>NUCLEOTIDE SEQUENCE</scope>
    <source>
        <strain evidence="2">R07B-5</strain>
    </source>
</reference>
<evidence type="ECO:0000313" key="2">
    <source>
        <dbReference type="EMBL" id="KAK2156958.1"/>
    </source>
</evidence>
<sequence>MRTKLREVHSNTEADAAAMLEVENRMKSLSETNSRNKIQLEAMKQRLATVTEDKYNNEEKVIKLSEELEKKCRQAADLQRKCGEQHATLSAVENTAKQQLQSLAHQSEAAIDMAQSKLLHTSLSLKEFHKFVGLLAHALLSSIHQARLLQRQHKYKREKLAPQGDTLAPSMKRAKNLASDLLNMSSSDIDDLLSVCDDMDDSVKLDKDMDDDCRVDKEWTKKWQKVIQSKEDFAMTMVKLFMQKVDERCQIIMKLGTT</sequence>
<name>A0AAD9JQW6_RIDPI</name>
<keyword evidence="3" id="KW-1185">Reference proteome</keyword>
<dbReference type="GO" id="GO:0010457">
    <property type="term" value="P:centriole-centriole cohesion"/>
    <property type="evidence" value="ECO:0007669"/>
    <property type="project" value="TreeGrafter"/>
</dbReference>
<dbReference type="GO" id="GO:0005814">
    <property type="term" value="C:centriole"/>
    <property type="evidence" value="ECO:0007669"/>
    <property type="project" value="TreeGrafter"/>
</dbReference>
<dbReference type="AlphaFoldDB" id="A0AAD9JQW6"/>
<comment type="caution">
    <text evidence="2">The sequence shown here is derived from an EMBL/GenBank/DDBJ whole genome shotgun (WGS) entry which is preliminary data.</text>
</comment>
<keyword evidence="1" id="KW-0175">Coiled coil</keyword>
<dbReference type="GO" id="GO:0005813">
    <property type="term" value="C:centrosome"/>
    <property type="evidence" value="ECO:0007669"/>
    <property type="project" value="TreeGrafter"/>
</dbReference>
<protein>
    <submittedName>
        <fullName evidence="2">Uncharacterized protein</fullName>
    </submittedName>
</protein>
<gene>
    <name evidence="2" type="ORF">NP493_1925g00006</name>
</gene>
<dbReference type="Proteomes" id="UP001209878">
    <property type="component" value="Unassembled WGS sequence"/>
</dbReference>
<evidence type="ECO:0000256" key="1">
    <source>
        <dbReference type="SAM" id="Coils"/>
    </source>
</evidence>
<dbReference type="EMBL" id="JAODUO010001922">
    <property type="protein sequence ID" value="KAK2156958.1"/>
    <property type="molecule type" value="Genomic_DNA"/>
</dbReference>
<proteinExistence type="predicted"/>